<dbReference type="AlphaFoldDB" id="A0A3A5JVW9"/>
<dbReference type="InterPro" id="IPR007516">
    <property type="entry name" value="Co_F420_Hydgase/DH_bsu_N"/>
</dbReference>
<evidence type="ECO:0000259" key="1">
    <source>
        <dbReference type="PROSITE" id="PS51379"/>
    </source>
</evidence>
<keyword evidence="3" id="KW-1185">Reference proteome</keyword>
<evidence type="ECO:0000313" key="2">
    <source>
        <dbReference type="EMBL" id="RJT25987.1"/>
    </source>
</evidence>
<dbReference type="OrthoDB" id="3247493at2"/>
<gene>
    <name evidence="2" type="ORF">D6029_07115</name>
</gene>
<dbReference type="Pfam" id="PF04422">
    <property type="entry name" value="FrhB_FdhB_N"/>
    <property type="match status" value="1"/>
</dbReference>
<dbReference type="EMBL" id="QZWH01000011">
    <property type="protein sequence ID" value="RJT25987.1"/>
    <property type="molecule type" value="Genomic_DNA"/>
</dbReference>
<dbReference type="Proteomes" id="UP000276295">
    <property type="component" value="Unassembled WGS sequence"/>
</dbReference>
<sequence length="447" mass="50796">MTIKKIVEQGLCVGCGACISESCSDDSRMQWNSDGFLEANLIYSTNSESLEFDRVCPFSLNNDETLNEDHLAKEFLTTSVLADNEIGLYNNLYAGYSTKYRETSSSGGLATYIFERLLRDKYVDHLFVVSEIDGKYGYKIFSSIDDIQQISKTRYFPVTLSSLFDIIDDIDGKIAISGVACFVKSIRLKQHFYPTLKEKIPFLVGIICGGLKSKHYTDFLAQSSGCVTEYMVPEYRVKNNSSIALDYQFSCIETESKRYHSVDMKSLGDMWGTGLFKSKACDFCDDVATELADISLGDAWIKPYKEDGAGNNIIISRSKLADELLQNGIALKELKLDRIDLSEIKLSQQGSFNHRHKGLYYRVNKARKAGIQIPQKRSRFLIKQNITNDLVQLVRSLTRQQSLVLWKKHTGLSFFNNKMKPYLFVLHKITKLNHILTRLYKIVGVKL</sequence>
<feature type="domain" description="4Fe-4S ferredoxin-type" evidence="1">
    <location>
        <begin position="3"/>
        <end position="34"/>
    </location>
</feature>
<proteinExistence type="predicted"/>
<dbReference type="PROSITE" id="PS51379">
    <property type="entry name" value="4FE4S_FER_2"/>
    <property type="match status" value="1"/>
</dbReference>
<comment type="caution">
    <text evidence="2">The sequence shown here is derived from an EMBL/GenBank/DDBJ whole genome shotgun (WGS) entry which is preliminary data.</text>
</comment>
<accession>A0A3A5JVW9</accession>
<dbReference type="InterPro" id="IPR045220">
    <property type="entry name" value="FRHB/FDHB/HCAR-like"/>
</dbReference>
<organism evidence="2 3">
    <name type="scientific">Buttiauxella izardii</name>
    <dbReference type="NCBI Taxonomy" id="82991"/>
    <lineage>
        <taxon>Bacteria</taxon>
        <taxon>Pseudomonadati</taxon>
        <taxon>Pseudomonadota</taxon>
        <taxon>Gammaproteobacteria</taxon>
        <taxon>Enterobacterales</taxon>
        <taxon>Enterobacteriaceae</taxon>
        <taxon>Buttiauxella</taxon>
    </lineage>
</organism>
<dbReference type="GO" id="GO:0052592">
    <property type="term" value="F:oxidoreductase activity, acting on CH or CH2 groups, with an iron-sulfur protein as acceptor"/>
    <property type="evidence" value="ECO:0007669"/>
    <property type="project" value="TreeGrafter"/>
</dbReference>
<dbReference type="RefSeq" id="WP_120064092.1">
    <property type="nucleotide sequence ID" value="NZ_QZWH01000011.1"/>
</dbReference>
<name>A0A3A5JVW9_9ENTR</name>
<dbReference type="Pfam" id="PF04432">
    <property type="entry name" value="FrhB_FdhB_C"/>
    <property type="match status" value="1"/>
</dbReference>
<dbReference type="PANTHER" id="PTHR31332:SF0">
    <property type="entry name" value="7-HYDROXYMETHYL CHLOROPHYLL A REDUCTASE, CHLOROPLASTIC"/>
    <property type="match status" value="1"/>
</dbReference>
<evidence type="ECO:0000313" key="3">
    <source>
        <dbReference type="Proteomes" id="UP000276295"/>
    </source>
</evidence>
<dbReference type="InterPro" id="IPR007525">
    <property type="entry name" value="FrhB_FdhB_C"/>
</dbReference>
<dbReference type="InterPro" id="IPR017896">
    <property type="entry name" value="4Fe4S_Fe-S-bd"/>
</dbReference>
<reference evidence="2 3" key="1">
    <citation type="submission" date="2018-09" db="EMBL/GenBank/DDBJ databases">
        <title>Draft genome sequence of Buttiauxella izardii CCUG 35510T.</title>
        <authorList>
            <person name="Salva-Serra F."/>
            <person name="Marathe N."/>
            <person name="Moore E."/>
            <person name="Stadler-Svensson L."/>
            <person name="Engstrom-Jakobsson H."/>
        </authorList>
    </citation>
    <scope>NUCLEOTIDE SEQUENCE [LARGE SCALE GENOMIC DNA]</scope>
    <source>
        <strain evidence="2 3">CCUG 35510</strain>
    </source>
</reference>
<dbReference type="PANTHER" id="PTHR31332">
    <property type="entry name" value="7-HYDROXYMETHYL CHLOROPHYLL A REDUCTASE, CHLOROPLASTIC"/>
    <property type="match status" value="1"/>
</dbReference>
<protein>
    <submittedName>
        <fullName evidence="2">Coenzyme F420 hydrogenase</fullName>
    </submittedName>
</protein>